<dbReference type="Proteomes" id="UP000038622">
    <property type="component" value="Unassembled WGS sequence"/>
</dbReference>
<keyword evidence="4" id="KW-1185">Reference proteome</keyword>
<feature type="region of interest" description="Disordered" evidence="2">
    <location>
        <begin position="143"/>
        <end position="165"/>
    </location>
</feature>
<protein>
    <submittedName>
        <fullName evidence="3">Mobilization protein</fullName>
    </submittedName>
</protein>
<sequence length="520" mass="60107">MGNIASINFKETSAIQLEHNDRTHPPTYLLVNKGLGVECPINAQEALAKREQLIAQAKENYAREINQPFKAEKYLWSAVVNIKETTTMADLERLKQHFLLYGFQCYQIAIHRDEGHIDESTGQTCINHHAHMEFVTLHPKTGKSTMRLPCKDGEKESEKPKSRRAAFERIQTEVAEILGMERGQYKNNKYDDEGNLITKGTYRKRVEPRVYARLMKENADPLRAQIAQLQATQAQEHQALNAICQQIAPSQEPQLLSFNECKQIIEPKVQEWVAINKALGDAKLYTKEDYAALRALKQEGINPDDLKAKIADLEKQIQNRQQKTQELEQQVQERQDLLDRQAPNSQDRQRLKYYSREKLIDSCISYNNQRILQQAEWLRNQEIINMLIARIEQNWQIIQEILAYLKEQQERQQENSPIQPKEQTPSSLLGAILSFLIKKISKLLGVPESIQPLHLSAHATEQANKAIEHDLYTQLKVVIQENQETRKEKNRTLKENSQLKKQLALIQTAPTQELQKSTTR</sequence>
<dbReference type="AlphaFoldDB" id="A0A0K2X6Y1"/>
<evidence type="ECO:0000313" key="4">
    <source>
        <dbReference type="Proteomes" id="UP000038622"/>
    </source>
</evidence>
<proteinExistence type="predicted"/>
<evidence type="ECO:0000256" key="2">
    <source>
        <dbReference type="SAM" id="MobiDB-lite"/>
    </source>
</evidence>
<gene>
    <name evidence="3" type="ORF">HAL011_11250</name>
</gene>
<evidence type="ECO:0000313" key="3">
    <source>
        <dbReference type="EMBL" id="CRF41333.1"/>
    </source>
</evidence>
<dbReference type="RefSeq" id="WP_197271919.1">
    <property type="nucleotide sequence ID" value="NZ_CDML01000037.1"/>
</dbReference>
<evidence type="ECO:0000256" key="1">
    <source>
        <dbReference type="SAM" id="Coils"/>
    </source>
</evidence>
<feature type="coiled-coil region" evidence="1">
    <location>
        <begin position="310"/>
        <end position="340"/>
    </location>
</feature>
<feature type="coiled-coil region" evidence="1">
    <location>
        <begin position="475"/>
        <end position="502"/>
    </location>
</feature>
<reference evidence="4" key="1">
    <citation type="submission" date="2014-12" db="EMBL/GenBank/DDBJ databases">
        <authorList>
            <person name="Smet A."/>
        </authorList>
    </citation>
    <scope>NUCLEOTIDE SEQUENCE [LARGE SCALE GENOMIC DNA]</scope>
</reference>
<keyword evidence="1" id="KW-0175">Coiled coil</keyword>
<dbReference type="EMBL" id="CDML01000037">
    <property type="protein sequence ID" value="CRF41333.1"/>
    <property type="molecule type" value="Genomic_DNA"/>
</dbReference>
<name>A0A0K2X6Y1_9HELI</name>
<feature type="compositionally biased region" description="Basic and acidic residues" evidence="2">
    <location>
        <begin position="149"/>
        <end position="165"/>
    </location>
</feature>
<organism evidence="3 4">
    <name type="scientific">Helicobacter ailurogastricus</name>
    <dbReference type="NCBI Taxonomy" id="1578720"/>
    <lineage>
        <taxon>Bacteria</taxon>
        <taxon>Pseudomonadati</taxon>
        <taxon>Campylobacterota</taxon>
        <taxon>Epsilonproteobacteria</taxon>
        <taxon>Campylobacterales</taxon>
        <taxon>Helicobacteraceae</taxon>
        <taxon>Helicobacter</taxon>
    </lineage>
</organism>
<accession>A0A0K2X6Y1</accession>